<evidence type="ECO:0000256" key="9">
    <source>
        <dbReference type="PIRSR" id="PIRSR614732-2"/>
    </source>
</evidence>
<dbReference type="Proteomes" id="UP000757232">
    <property type="component" value="Unassembled WGS sequence"/>
</dbReference>
<comment type="similarity">
    <text evidence="2 10">Belongs to the OMP decarboxylase family.</text>
</comment>
<feature type="active site" description="For OMPdecase activity" evidence="8">
    <location>
        <position position="138"/>
    </location>
</feature>
<gene>
    <name evidence="13" type="ORF">A7U60_g1903</name>
</gene>
<dbReference type="SMART" id="SM00934">
    <property type="entry name" value="OMPdecase"/>
    <property type="match status" value="1"/>
</dbReference>
<dbReference type="PANTHER" id="PTHR19278:SF9">
    <property type="entry name" value="URIDINE 5'-MONOPHOSPHATE SYNTHASE"/>
    <property type="match status" value="1"/>
</dbReference>
<dbReference type="GO" id="GO:0006207">
    <property type="term" value="P:'de novo' pyrimidine nucleobase biosynthetic process"/>
    <property type="evidence" value="ECO:0007669"/>
    <property type="project" value="InterPro"/>
</dbReference>
<feature type="binding site" evidence="9">
    <location>
        <position position="289"/>
    </location>
    <ligand>
        <name>substrate</name>
    </ligand>
</feature>
<dbReference type="InterPro" id="IPR011060">
    <property type="entry name" value="RibuloseP-bd_barrel"/>
</dbReference>
<dbReference type="InterPro" id="IPR014732">
    <property type="entry name" value="OMPdecase"/>
</dbReference>
<dbReference type="Pfam" id="PF00215">
    <property type="entry name" value="OMPdecase"/>
    <property type="match status" value="1"/>
</dbReference>
<dbReference type="EC" id="4.1.1.23" evidence="3 10"/>
<protein>
    <recommendedName>
        <fullName evidence="4 10">Orotidine 5'-phosphate decarboxylase</fullName>
        <ecNumber evidence="3 10">4.1.1.23</ecNumber>
    </recommendedName>
</protein>
<dbReference type="EMBL" id="LNZH02000115">
    <property type="protein sequence ID" value="OCB90879.1"/>
    <property type="molecule type" value="Genomic_DNA"/>
</dbReference>
<feature type="transmembrane region" description="Helical" evidence="11">
    <location>
        <begin position="53"/>
        <end position="72"/>
    </location>
</feature>
<comment type="catalytic activity">
    <reaction evidence="10">
        <text>orotidine 5'-phosphate + H(+) = UMP + CO2</text>
        <dbReference type="Rhea" id="RHEA:11596"/>
        <dbReference type="ChEBI" id="CHEBI:15378"/>
        <dbReference type="ChEBI" id="CHEBI:16526"/>
        <dbReference type="ChEBI" id="CHEBI:57538"/>
        <dbReference type="ChEBI" id="CHEBI:57865"/>
        <dbReference type="EC" id="4.1.1.23"/>
    </reaction>
</comment>
<feature type="transmembrane region" description="Helical" evidence="11">
    <location>
        <begin position="78"/>
        <end position="101"/>
    </location>
</feature>
<dbReference type="InterPro" id="IPR001754">
    <property type="entry name" value="OMPdeCOase_dom"/>
</dbReference>
<keyword evidence="11" id="KW-0812">Transmembrane</keyword>
<keyword evidence="6 10" id="KW-0665">Pyrimidine biosynthesis</keyword>
<evidence type="ECO:0000256" key="10">
    <source>
        <dbReference type="RuleBase" id="RU000512"/>
    </source>
</evidence>
<keyword evidence="7 10" id="KW-0456">Lyase</keyword>
<comment type="caution">
    <text evidence="13">The sequence shown here is derived from an EMBL/GenBank/DDBJ whole genome shotgun (WGS) entry which is preliminary data.</text>
</comment>
<organism evidence="13 14">
    <name type="scientific">Sanghuangporus baumii</name>
    <name type="common">Phellinus baumii</name>
    <dbReference type="NCBI Taxonomy" id="108892"/>
    <lineage>
        <taxon>Eukaryota</taxon>
        <taxon>Fungi</taxon>
        <taxon>Dikarya</taxon>
        <taxon>Basidiomycota</taxon>
        <taxon>Agaricomycotina</taxon>
        <taxon>Agaricomycetes</taxon>
        <taxon>Hymenochaetales</taxon>
        <taxon>Hymenochaetaceae</taxon>
        <taxon>Sanghuangporus</taxon>
    </lineage>
</organism>
<comment type="pathway">
    <text evidence="1 10">Pyrimidine metabolism; UMP biosynthesis via de novo pathway; UMP from orotate: step 2/2.</text>
</comment>
<evidence type="ECO:0000256" key="8">
    <source>
        <dbReference type="PIRSR" id="PIRSR614732-1"/>
    </source>
</evidence>
<evidence type="ECO:0000259" key="12">
    <source>
        <dbReference type="SMART" id="SM00934"/>
    </source>
</evidence>
<evidence type="ECO:0000313" key="13">
    <source>
        <dbReference type="EMBL" id="OCB90879.1"/>
    </source>
</evidence>
<evidence type="ECO:0000256" key="6">
    <source>
        <dbReference type="ARBA" id="ARBA00022975"/>
    </source>
</evidence>
<feature type="domain" description="Orotidine 5'-phosphate decarboxylase" evidence="12">
    <location>
        <begin position="83"/>
        <end position="305"/>
    </location>
</feature>
<feature type="binding site" evidence="9">
    <location>
        <position position="198"/>
    </location>
    <ligand>
        <name>substrate</name>
    </ligand>
</feature>
<evidence type="ECO:0000256" key="4">
    <source>
        <dbReference type="ARBA" id="ARBA00021923"/>
    </source>
</evidence>
<dbReference type="AlphaFoldDB" id="A0A9Q5I3A2"/>
<keyword evidence="11" id="KW-1133">Transmembrane helix</keyword>
<evidence type="ECO:0000256" key="2">
    <source>
        <dbReference type="ARBA" id="ARBA00011018"/>
    </source>
</evidence>
<dbReference type="InterPro" id="IPR013785">
    <property type="entry name" value="Aldolase_TIM"/>
</dbReference>
<feature type="binding site" evidence="9">
    <location>
        <position position="107"/>
    </location>
    <ligand>
        <name>substrate</name>
    </ligand>
</feature>
<evidence type="ECO:0000256" key="7">
    <source>
        <dbReference type="ARBA" id="ARBA00023239"/>
    </source>
</evidence>
<dbReference type="SUPFAM" id="SSF51366">
    <property type="entry name" value="Ribulose-phoshate binding barrel"/>
    <property type="match status" value="2"/>
</dbReference>
<reference evidence="13" key="1">
    <citation type="submission" date="2016-06" db="EMBL/GenBank/DDBJ databases">
        <title>Draft Genome sequence of the fungus Inonotus baumii.</title>
        <authorList>
            <person name="Zhu H."/>
            <person name="Lin W."/>
        </authorList>
    </citation>
    <scope>NUCLEOTIDE SEQUENCE</scope>
    <source>
        <strain evidence="13">821</strain>
    </source>
</reference>
<dbReference type="Gene3D" id="3.20.20.70">
    <property type="entry name" value="Aldolase class I"/>
    <property type="match status" value="2"/>
</dbReference>
<evidence type="ECO:0000256" key="11">
    <source>
        <dbReference type="SAM" id="Phobius"/>
    </source>
</evidence>
<dbReference type="GO" id="GO:0044205">
    <property type="term" value="P:'de novo' UMP biosynthetic process"/>
    <property type="evidence" value="ECO:0007669"/>
    <property type="project" value="InterPro"/>
</dbReference>
<evidence type="ECO:0000256" key="5">
    <source>
        <dbReference type="ARBA" id="ARBA00022793"/>
    </source>
</evidence>
<keyword evidence="5 10" id="KW-0210">Decarboxylase</keyword>
<evidence type="ECO:0000256" key="3">
    <source>
        <dbReference type="ARBA" id="ARBA00012321"/>
    </source>
</evidence>
<feature type="active site" description="For OMPdecase activity" evidence="8">
    <location>
        <position position="143"/>
    </location>
</feature>
<evidence type="ECO:0000256" key="1">
    <source>
        <dbReference type="ARBA" id="ARBA00004861"/>
    </source>
</evidence>
<dbReference type="FunFam" id="3.20.20.70:FF:000114">
    <property type="entry name" value="Decarboxylase,orotidine phosphate"/>
    <property type="match status" value="1"/>
</dbReference>
<dbReference type="CDD" id="cd04725">
    <property type="entry name" value="OMP_decarboxylase_like"/>
    <property type="match status" value="1"/>
</dbReference>
<dbReference type="PANTHER" id="PTHR19278">
    <property type="entry name" value="OROTATE PHOSPHORIBOSYLTRANSFERASE"/>
    <property type="match status" value="1"/>
</dbReference>
<dbReference type="GO" id="GO:0004590">
    <property type="term" value="F:orotidine-5'-phosphate decarboxylase activity"/>
    <property type="evidence" value="ECO:0007669"/>
    <property type="project" value="UniProtKB-EC"/>
</dbReference>
<dbReference type="InterPro" id="IPR018089">
    <property type="entry name" value="OMPdecase_AS"/>
</dbReference>
<dbReference type="GO" id="GO:0004588">
    <property type="term" value="F:orotate phosphoribosyltransferase activity"/>
    <property type="evidence" value="ECO:0007669"/>
    <property type="project" value="TreeGrafter"/>
</dbReference>
<feature type="binding site" evidence="9">
    <location>
        <position position="269"/>
    </location>
    <ligand>
        <name>substrate</name>
    </ligand>
</feature>
<feature type="active site" description="For OMPdecase activity" evidence="8">
    <location>
        <position position="140"/>
    </location>
</feature>
<feature type="binding site" evidence="9">
    <location>
        <position position="290"/>
    </location>
    <ligand>
        <name>substrate</name>
    </ligand>
</feature>
<accession>A0A9Q5I3A2</accession>
<proteinExistence type="inferred from homology"/>
<name>A0A9Q5I3A2_SANBA</name>
<dbReference type="OrthoDB" id="10263753at2759"/>
<keyword evidence="11" id="KW-0472">Membrane</keyword>
<keyword evidence="14" id="KW-1185">Reference proteome</keyword>
<dbReference type="NCBIfam" id="TIGR01740">
    <property type="entry name" value="pyrF"/>
    <property type="match status" value="1"/>
</dbReference>
<sequence length="328" mass="36304">MSSVLGLTYGERAARHSNPAARSLLETIERKRSNLCVSVDVSKKANFLSVIDAVGPYACLIKVYLSIIHVHLPDMIELLFYVLFILLLDVCTHALSILPLASYVSLKTHIDIIEDFDDDLIKQLTELSAKHDFLIFEDRKFADIGNTVALQYSGGVHRIASWAHITNAHPVPGPSIISGLSSVGLPLGRGLLLLAEMSTKGSLARGEYTEEAVRMARANRDFVFGFIAQRRMEGVGLGAEQNEVLDQNEDFMILTPGVGLEYTGDNLGQQYNTPRKVVLEAGCDVIIVGRGIYGKSNTVNVASAQTLAERYRDEGWRTYEERLKLHRK</sequence>
<dbReference type="PROSITE" id="PS00156">
    <property type="entry name" value="OMPDECASE"/>
    <property type="match status" value="1"/>
</dbReference>
<evidence type="ECO:0000313" key="14">
    <source>
        <dbReference type="Proteomes" id="UP000757232"/>
    </source>
</evidence>